<dbReference type="GO" id="GO:0005634">
    <property type="term" value="C:nucleus"/>
    <property type="evidence" value="ECO:0007669"/>
    <property type="project" value="UniProtKB-SubCell"/>
</dbReference>
<dbReference type="AlphaFoldDB" id="G8YHK0"/>
<dbReference type="eggNOG" id="ENOG502S1WJ">
    <property type="taxonomic scope" value="Eukaryota"/>
</dbReference>
<keyword evidence="2" id="KW-0804">Transcription</keyword>
<name>G8YHK0_PICSO</name>
<sequence>MSAEYTNEFSDVNRGEDFASTKGQATAAKVNGSGSSKQSIRDITFKARFRYNYGFDESFYNFSLRYKDIWQDKLFYVDEKLVAEEEESTRPLSKSMKEVESRQLRLQDIEGTKFNPSDISHHFEINASLVVKAHKAGQTSNVAMQFGDTSNTSEFFKRNTMLANVGGHITCIRWLPSSRKVETGEDIQYIAVSVINSSSENSNNPSLSIFNKQTTSDSKELNSAIQIWQYNTRTQSLSLYKFIVTSAFGAASEIAWAPISVDEEQTLGILVGAFTDGRIHVLKIVSNSTQEAEYLKLTSPSLSYEQTKRRQNGTQHVNDYVPATCFDFLGDDKIVVGHVDGSIAEYVFPHYSSTEGEMESEPTIPSYVKYLSDSAITTLTVAQPSPGHYFLLVNTSGSQSLVLDYNNTQQGRVDLFPINTLLKPVYNGCLKVLLVCDGWENLSYTFLRHPHEKPSSTLKLDGIISSFHSSEYNAHPLVLSGTTYGEIHILNIARKILNGSKATNKLLVPLRLWKLEIDTNDNSLLLNGNLNVDKTDKTTQMSVSPPEMIISALGWNESPRGSSVYTAGTSSGLMILERLDPTYNSL</sequence>
<dbReference type="GO" id="GO:0000127">
    <property type="term" value="C:transcription factor TFIIIC complex"/>
    <property type="evidence" value="ECO:0007669"/>
    <property type="project" value="TreeGrafter"/>
</dbReference>
<evidence type="ECO:0000313" key="4">
    <source>
        <dbReference type="EMBL" id="CCE80137.1"/>
    </source>
</evidence>
<dbReference type="InterPro" id="IPR036322">
    <property type="entry name" value="WD40_repeat_dom_sf"/>
</dbReference>
<dbReference type="InParanoid" id="G8YHK0"/>
<dbReference type="Proteomes" id="UP000005222">
    <property type="component" value="Chromosome H"/>
</dbReference>
<dbReference type="Proteomes" id="UP000005222">
    <property type="component" value="Chromosome G"/>
</dbReference>
<proteinExistence type="predicted"/>
<dbReference type="OrthoDB" id="4703at2759"/>
<evidence type="ECO:0000256" key="1">
    <source>
        <dbReference type="ARBA" id="ARBA00004123"/>
    </source>
</evidence>
<dbReference type="EMBL" id="FO082052">
    <property type="protein sequence ID" value="CCE80902.1"/>
    <property type="molecule type" value="Genomic_DNA"/>
</dbReference>
<evidence type="ECO:0000313" key="6">
    <source>
        <dbReference type="Proteomes" id="UP000005222"/>
    </source>
</evidence>
<accession>G8YHK0</accession>
<organism evidence="5 6">
    <name type="scientific">Pichia sorbitophila (strain ATCC MYA-4447 / BCRC 22081 / CBS 7064 / NBRC 10061 / NRRL Y-12695)</name>
    <name type="common">Hybrid yeast</name>
    <dbReference type="NCBI Taxonomy" id="559304"/>
    <lineage>
        <taxon>Eukaryota</taxon>
        <taxon>Fungi</taxon>
        <taxon>Dikarya</taxon>
        <taxon>Ascomycota</taxon>
        <taxon>Saccharomycotina</taxon>
        <taxon>Pichiomycetes</taxon>
        <taxon>Debaryomycetaceae</taxon>
        <taxon>Millerozyma</taxon>
    </lineage>
</organism>
<dbReference type="InterPro" id="IPR052416">
    <property type="entry name" value="GTF3C_component"/>
</dbReference>
<evidence type="ECO:0000313" key="5">
    <source>
        <dbReference type="EMBL" id="CCE80902.1"/>
    </source>
</evidence>
<dbReference type="PANTHER" id="PTHR15052:SF2">
    <property type="entry name" value="GENERAL TRANSCRIPTION FACTOR 3C POLYPEPTIDE 2"/>
    <property type="match status" value="1"/>
</dbReference>
<reference evidence="6" key="2">
    <citation type="journal article" date="2012" name="G3 (Bethesda)">
        <title>Pichia sorbitophila, an interspecies yeast hybrid reveals early steps of genome resolution following polyploidization.</title>
        <authorList>
            <person name="Leh Louis V."/>
            <person name="Despons L."/>
            <person name="Friedrich A."/>
            <person name="Martin T."/>
            <person name="Durrens P."/>
            <person name="Casaregola S."/>
            <person name="Neuveglise C."/>
            <person name="Fairhead C."/>
            <person name="Marck C."/>
            <person name="Cruz J.A."/>
            <person name="Straub M.L."/>
            <person name="Kugler V."/>
            <person name="Sacerdot C."/>
            <person name="Uzunov Z."/>
            <person name="Thierry A."/>
            <person name="Weiss S."/>
            <person name="Bleykasten C."/>
            <person name="De Montigny J."/>
            <person name="Jacques N."/>
            <person name="Jung P."/>
            <person name="Lemaire M."/>
            <person name="Mallet S."/>
            <person name="Morel G."/>
            <person name="Richard G.F."/>
            <person name="Sarkar A."/>
            <person name="Savel G."/>
            <person name="Schacherer J."/>
            <person name="Seret M.L."/>
            <person name="Talla E."/>
            <person name="Samson G."/>
            <person name="Jubin C."/>
            <person name="Poulain J."/>
            <person name="Vacherie B."/>
            <person name="Barbe V."/>
            <person name="Pelletier E."/>
            <person name="Sherman D.J."/>
            <person name="Westhof E."/>
            <person name="Weissenbach J."/>
            <person name="Baret P.V."/>
            <person name="Wincker P."/>
            <person name="Gaillardin C."/>
            <person name="Dujon B."/>
            <person name="Souciet J.L."/>
        </authorList>
    </citation>
    <scope>NUCLEOTIDE SEQUENCE [LARGE SCALE GENOMIC DNA]</scope>
    <source>
        <strain evidence="6">ATCC MYA-4447 / BCRC 22081 / CBS 7064 / NBRC 10061 / NRRL Y-12695</strain>
    </source>
</reference>
<dbReference type="HOGENOM" id="CLU_478188_0_0_1"/>
<protein>
    <submittedName>
        <fullName evidence="5">Piso0_003236 protein</fullName>
    </submittedName>
</protein>
<keyword evidence="3" id="KW-0539">Nucleus</keyword>
<reference evidence="5" key="1">
    <citation type="submission" date="2011-10" db="EMBL/GenBank/DDBJ databases">
        <authorList>
            <person name="Genoscope - CEA"/>
        </authorList>
    </citation>
    <scope>NUCLEOTIDE SEQUENCE</scope>
</reference>
<dbReference type="STRING" id="559304.G8YHK0"/>
<dbReference type="GO" id="GO:0006383">
    <property type="term" value="P:transcription by RNA polymerase III"/>
    <property type="evidence" value="ECO:0007669"/>
    <property type="project" value="TreeGrafter"/>
</dbReference>
<evidence type="ECO:0000256" key="3">
    <source>
        <dbReference type="ARBA" id="ARBA00023242"/>
    </source>
</evidence>
<keyword evidence="6" id="KW-1185">Reference proteome</keyword>
<dbReference type="PANTHER" id="PTHR15052">
    <property type="entry name" value="RNA POLYMERASE III TRANSCRIPTION INITIATION FACTOR COMPLEX SUBUNIT"/>
    <property type="match status" value="1"/>
</dbReference>
<dbReference type="SUPFAM" id="SSF50978">
    <property type="entry name" value="WD40 repeat-like"/>
    <property type="match status" value="1"/>
</dbReference>
<dbReference type="FunCoup" id="G8YHK0">
    <property type="interactions" value="384"/>
</dbReference>
<comment type="subcellular location">
    <subcellularLocation>
        <location evidence="1">Nucleus</location>
    </subcellularLocation>
</comment>
<gene>
    <name evidence="5" type="primary">Piso0_003236</name>
    <name evidence="4" type="ORF">GNLVRS01_PISO0G07882g</name>
    <name evidence="5" type="ORF">GNLVRS01_PISO0H07883g</name>
</gene>
<dbReference type="EMBL" id="FO082053">
    <property type="protein sequence ID" value="CCE80137.1"/>
    <property type="molecule type" value="Genomic_DNA"/>
</dbReference>
<evidence type="ECO:0000256" key="2">
    <source>
        <dbReference type="ARBA" id="ARBA00023163"/>
    </source>
</evidence>